<dbReference type="PROSITE" id="PS00028">
    <property type="entry name" value="ZINC_FINGER_C2H2_1"/>
    <property type="match status" value="1"/>
</dbReference>
<keyword evidence="5 11" id="KW-0863">Zinc-finger</keyword>
<dbReference type="PANTHER" id="PTHR19818:SF139">
    <property type="entry name" value="PAIR-RULE PROTEIN ODD-PAIRED"/>
    <property type="match status" value="1"/>
</dbReference>
<dbReference type="GO" id="GO:0045892">
    <property type="term" value="P:negative regulation of DNA-templated transcription"/>
    <property type="evidence" value="ECO:0007669"/>
    <property type="project" value="UniProtKB-ARBA"/>
</dbReference>
<evidence type="ECO:0000256" key="8">
    <source>
        <dbReference type="ARBA" id="ARBA00023125"/>
    </source>
</evidence>
<dbReference type="AlphaFoldDB" id="A0A401PFF1"/>
<dbReference type="GO" id="GO:0000981">
    <property type="term" value="F:DNA-binding transcription factor activity, RNA polymerase II-specific"/>
    <property type="evidence" value="ECO:0007669"/>
    <property type="project" value="TreeGrafter"/>
</dbReference>
<keyword evidence="7" id="KW-0805">Transcription regulation</keyword>
<sequence>MCDKSFSKSSALREHQRIHTREKPFTCQVCDRSFTQSSTLHKHRRTHTGEKPILCKVKLARNTQERSLTGGQIPYTKELTEQEEFTRKLFGLPNPTITNGGSDMVMSEDTQVSVNTSDGDRGELTAVSEIPERADEEGTEVNTSQQCGMAAAVEEGEKCQEGTG</sequence>
<evidence type="ECO:0000256" key="1">
    <source>
        <dbReference type="ARBA" id="ARBA00004123"/>
    </source>
</evidence>
<dbReference type="SUPFAM" id="SSF57667">
    <property type="entry name" value="beta-beta-alpha zinc fingers"/>
    <property type="match status" value="1"/>
</dbReference>
<dbReference type="InterPro" id="IPR013087">
    <property type="entry name" value="Znf_C2H2_type"/>
</dbReference>
<keyword evidence="14" id="KW-1185">Reference proteome</keyword>
<comment type="subcellular location">
    <subcellularLocation>
        <location evidence="1">Nucleus</location>
    </subcellularLocation>
</comment>
<keyword evidence="9" id="KW-0804">Transcription</keyword>
<proteinExistence type="inferred from homology"/>
<evidence type="ECO:0000256" key="10">
    <source>
        <dbReference type="ARBA" id="ARBA00023242"/>
    </source>
</evidence>
<organism evidence="13 14">
    <name type="scientific">Scyliorhinus torazame</name>
    <name type="common">Cloudy catshark</name>
    <name type="synonym">Catulus torazame</name>
    <dbReference type="NCBI Taxonomy" id="75743"/>
    <lineage>
        <taxon>Eukaryota</taxon>
        <taxon>Metazoa</taxon>
        <taxon>Chordata</taxon>
        <taxon>Craniata</taxon>
        <taxon>Vertebrata</taxon>
        <taxon>Chondrichthyes</taxon>
        <taxon>Elasmobranchii</taxon>
        <taxon>Galeomorphii</taxon>
        <taxon>Galeoidea</taxon>
        <taxon>Carcharhiniformes</taxon>
        <taxon>Scyliorhinidae</taxon>
        <taxon>Scyliorhinus</taxon>
    </lineage>
</organism>
<dbReference type="Gene3D" id="3.30.160.60">
    <property type="entry name" value="Classic Zinc Finger"/>
    <property type="match status" value="2"/>
</dbReference>
<evidence type="ECO:0000256" key="7">
    <source>
        <dbReference type="ARBA" id="ARBA00023015"/>
    </source>
</evidence>
<dbReference type="InterPro" id="IPR036236">
    <property type="entry name" value="Znf_C2H2_sf"/>
</dbReference>
<dbReference type="FunFam" id="3.30.160.60:FF:000566">
    <property type="entry name" value="zinc finger protein 133 isoform X2"/>
    <property type="match status" value="1"/>
</dbReference>
<dbReference type="OrthoDB" id="6077919at2759"/>
<keyword evidence="4" id="KW-0677">Repeat</keyword>
<dbReference type="InterPro" id="IPR050329">
    <property type="entry name" value="GLI_C2H2-zinc-finger"/>
</dbReference>
<evidence type="ECO:0000256" key="4">
    <source>
        <dbReference type="ARBA" id="ARBA00022737"/>
    </source>
</evidence>
<evidence type="ECO:0000256" key="2">
    <source>
        <dbReference type="ARBA" id="ARBA00006991"/>
    </source>
</evidence>
<keyword evidence="3" id="KW-0479">Metal-binding</keyword>
<evidence type="ECO:0000313" key="13">
    <source>
        <dbReference type="EMBL" id="GCB71824.1"/>
    </source>
</evidence>
<name>A0A401PFF1_SCYTO</name>
<dbReference type="STRING" id="75743.A0A401PFF1"/>
<dbReference type="GO" id="GO:0005634">
    <property type="term" value="C:nucleus"/>
    <property type="evidence" value="ECO:0007669"/>
    <property type="project" value="UniProtKB-SubCell"/>
</dbReference>
<dbReference type="Proteomes" id="UP000288216">
    <property type="component" value="Unassembled WGS sequence"/>
</dbReference>
<dbReference type="FunFam" id="3.30.160.60:FF:000512">
    <property type="entry name" value="zinc finger protein 197 isoform X1"/>
    <property type="match status" value="1"/>
</dbReference>
<dbReference type="EMBL" id="BFAA01001988">
    <property type="protein sequence ID" value="GCB71824.1"/>
    <property type="molecule type" value="Genomic_DNA"/>
</dbReference>
<comment type="caution">
    <text evidence="13">The sequence shown here is derived from an EMBL/GenBank/DDBJ whole genome shotgun (WGS) entry which is preliminary data.</text>
</comment>
<keyword evidence="8" id="KW-0238">DNA-binding</keyword>
<evidence type="ECO:0000256" key="6">
    <source>
        <dbReference type="ARBA" id="ARBA00022833"/>
    </source>
</evidence>
<dbReference type="GO" id="GO:0000978">
    <property type="term" value="F:RNA polymerase II cis-regulatory region sequence-specific DNA binding"/>
    <property type="evidence" value="ECO:0007669"/>
    <property type="project" value="TreeGrafter"/>
</dbReference>
<keyword evidence="10" id="KW-0539">Nucleus</keyword>
<dbReference type="SMART" id="SM00355">
    <property type="entry name" value="ZnF_C2H2"/>
    <property type="match status" value="2"/>
</dbReference>
<keyword evidence="6" id="KW-0862">Zinc</keyword>
<evidence type="ECO:0000256" key="5">
    <source>
        <dbReference type="ARBA" id="ARBA00022771"/>
    </source>
</evidence>
<protein>
    <recommendedName>
        <fullName evidence="12">C2H2-type domain-containing protein</fullName>
    </recommendedName>
</protein>
<evidence type="ECO:0000256" key="9">
    <source>
        <dbReference type="ARBA" id="ARBA00023163"/>
    </source>
</evidence>
<comment type="similarity">
    <text evidence="2">Belongs to the krueppel C2H2-type zinc-finger protein family.</text>
</comment>
<accession>A0A401PFF1</accession>
<dbReference type="Pfam" id="PF00096">
    <property type="entry name" value="zf-C2H2"/>
    <property type="match status" value="2"/>
</dbReference>
<feature type="domain" description="C2H2-type" evidence="12">
    <location>
        <begin position="25"/>
        <end position="52"/>
    </location>
</feature>
<gene>
    <name evidence="13" type="ORF">scyTo_0006079</name>
</gene>
<evidence type="ECO:0000256" key="11">
    <source>
        <dbReference type="PROSITE-ProRule" id="PRU00042"/>
    </source>
</evidence>
<dbReference type="GO" id="GO:0045944">
    <property type="term" value="P:positive regulation of transcription by RNA polymerase II"/>
    <property type="evidence" value="ECO:0007669"/>
    <property type="project" value="UniProtKB-ARBA"/>
</dbReference>
<evidence type="ECO:0000256" key="3">
    <source>
        <dbReference type="ARBA" id="ARBA00022723"/>
    </source>
</evidence>
<evidence type="ECO:0000313" key="14">
    <source>
        <dbReference type="Proteomes" id="UP000288216"/>
    </source>
</evidence>
<dbReference type="PANTHER" id="PTHR19818">
    <property type="entry name" value="ZINC FINGER PROTEIN ZIC AND GLI"/>
    <property type="match status" value="1"/>
</dbReference>
<reference evidence="13 14" key="1">
    <citation type="journal article" date="2018" name="Nat. Ecol. Evol.">
        <title>Shark genomes provide insights into elasmobranch evolution and the origin of vertebrates.</title>
        <authorList>
            <person name="Hara Y"/>
            <person name="Yamaguchi K"/>
            <person name="Onimaru K"/>
            <person name="Kadota M"/>
            <person name="Koyanagi M"/>
            <person name="Keeley SD"/>
            <person name="Tatsumi K"/>
            <person name="Tanaka K"/>
            <person name="Motone F"/>
            <person name="Kageyama Y"/>
            <person name="Nozu R"/>
            <person name="Adachi N"/>
            <person name="Nishimura O"/>
            <person name="Nakagawa R"/>
            <person name="Tanegashima C"/>
            <person name="Kiyatake I"/>
            <person name="Matsumoto R"/>
            <person name="Murakumo K"/>
            <person name="Nishida K"/>
            <person name="Terakita A"/>
            <person name="Kuratani S"/>
            <person name="Sato K"/>
            <person name="Hyodo S Kuraku.S."/>
        </authorList>
    </citation>
    <scope>NUCLEOTIDE SEQUENCE [LARGE SCALE GENOMIC DNA]</scope>
</reference>
<dbReference type="PROSITE" id="PS50157">
    <property type="entry name" value="ZINC_FINGER_C2H2_2"/>
    <property type="match status" value="2"/>
</dbReference>
<dbReference type="GO" id="GO:0008270">
    <property type="term" value="F:zinc ion binding"/>
    <property type="evidence" value="ECO:0007669"/>
    <property type="project" value="UniProtKB-KW"/>
</dbReference>
<feature type="domain" description="C2H2-type" evidence="12">
    <location>
        <begin position="1"/>
        <end position="24"/>
    </location>
</feature>
<evidence type="ECO:0000259" key="12">
    <source>
        <dbReference type="PROSITE" id="PS50157"/>
    </source>
</evidence>